<feature type="non-terminal residue" evidence="1">
    <location>
        <position position="1"/>
    </location>
</feature>
<keyword evidence="1" id="KW-0808">Transferase</keyword>
<keyword evidence="1" id="KW-0418">Kinase</keyword>
<feature type="non-terminal residue" evidence="1">
    <location>
        <position position="103"/>
    </location>
</feature>
<gene>
    <name evidence="1" type="primary">CERK</name>
</gene>
<proteinExistence type="predicted"/>
<organism evidence="1">
    <name type="scientific">Nothobranchius furzeri</name>
    <name type="common">Turquoise killifish</name>
    <dbReference type="NCBI Taxonomy" id="105023"/>
    <lineage>
        <taxon>Eukaryota</taxon>
        <taxon>Metazoa</taxon>
        <taxon>Chordata</taxon>
        <taxon>Craniata</taxon>
        <taxon>Vertebrata</taxon>
        <taxon>Euteleostomi</taxon>
        <taxon>Actinopterygii</taxon>
        <taxon>Neopterygii</taxon>
        <taxon>Teleostei</taxon>
        <taxon>Neoteleostei</taxon>
        <taxon>Acanthomorphata</taxon>
        <taxon>Ovalentaria</taxon>
        <taxon>Atherinomorphae</taxon>
        <taxon>Cyprinodontiformes</taxon>
        <taxon>Nothobranchiidae</taxon>
        <taxon>Nothobranchius</taxon>
    </lineage>
</organism>
<dbReference type="EMBL" id="HAEJ01012979">
    <property type="protein sequence ID" value="SBS53436.1"/>
    <property type="molecule type" value="Transcribed_RNA"/>
</dbReference>
<reference evidence="1" key="2">
    <citation type="submission" date="2016-06" db="EMBL/GenBank/DDBJ databases">
        <title>The genome of a short-lived fish provides insights into sex chromosome evolution and the genetic control of aging.</title>
        <authorList>
            <person name="Reichwald K."/>
            <person name="Felder M."/>
            <person name="Petzold A."/>
            <person name="Koch P."/>
            <person name="Groth M."/>
            <person name="Platzer M."/>
        </authorList>
    </citation>
    <scope>NUCLEOTIDE SEQUENCE</scope>
    <source>
        <tissue evidence="1">Brain</tissue>
    </source>
</reference>
<accession>A0A1A8V0R4</accession>
<sequence length="103" mass="11699">QMQSWCRSFHASGSSLQGQPTVSALPLWEQMIQLLLRYTSSLVITNQWTYAPFTTRTASSDTRSRCSVTVSMEIYWQTAKRRDGSVLPDMTCQGLKHFFATIS</sequence>
<evidence type="ECO:0000313" key="1">
    <source>
        <dbReference type="EMBL" id="SBS53436.1"/>
    </source>
</evidence>
<dbReference type="GO" id="GO:0016301">
    <property type="term" value="F:kinase activity"/>
    <property type="evidence" value="ECO:0007669"/>
    <property type="project" value="UniProtKB-KW"/>
</dbReference>
<protein>
    <submittedName>
        <fullName evidence="1">Ceramide kinase</fullName>
    </submittedName>
</protein>
<name>A0A1A8V0R4_NOTFU</name>
<reference evidence="1" key="1">
    <citation type="submission" date="2016-05" db="EMBL/GenBank/DDBJ databases">
        <authorList>
            <person name="Lavstsen T."/>
            <person name="Jespersen J.S."/>
        </authorList>
    </citation>
    <scope>NUCLEOTIDE SEQUENCE</scope>
    <source>
        <tissue evidence="1">Brain</tissue>
    </source>
</reference>
<dbReference type="AlphaFoldDB" id="A0A1A8V0R4"/>